<dbReference type="Pfam" id="PF13687">
    <property type="entry name" value="DUF4153"/>
    <property type="match status" value="1"/>
</dbReference>
<dbReference type="Proteomes" id="UP000463883">
    <property type="component" value="Chromosome"/>
</dbReference>
<sequence>MKYYFSESGGLNVSGEQKNYDIKGIGIAPMKFVSADFWFAAALLVCGFLYWNFILASKMGIGVTIFAVILCSIALLYFKARGVAQNRKSLVWLILTSVGSVQFMIFDGYTFKGLNLIFTSLCFIYWITVSTGRYMDIRLSLYTLWDMFNQTFMVPFANITCGYFGLKQGISKNRHSRNAMYVAAGAVVFLPLMIFVTGQLSLADAAFEGLLDRILQAISMSSIITYALQFIMGIPVAFYLFGLIYGNVAGRNAESMNKEKIQRISDDISFAPKLTVYTAMIIFNLIYIMFFISQGAYLFAAFKGILPDTFTYAEYARRGFFELCKVSAVNVVLIALANIFIVKKEKDKETLKQPVMLRLQTAFMSIMTMGLIVTALRKMYMYIQSYGLTQLRVYTSWFMVMLLFAFAVIVIRQLKEFNASRIIIIGGIAGFLLLSYGNIDGNIAKYNIDNYQNGSLEKVDLKALFSLSDGAVPYLYDLYGKTDDANTRQVLYNYIVYGNVDGESVPAERSFKDFNFQSSRADSISGTLQSKGFSLK</sequence>
<keyword evidence="3" id="KW-1185">Reference proteome</keyword>
<organism evidence="2 3">
    <name type="scientific">Aminipila terrae</name>
    <dbReference type="NCBI Taxonomy" id="2697030"/>
    <lineage>
        <taxon>Bacteria</taxon>
        <taxon>Bacillati</taxon>
        <taxon>Bacillota</taxon>
        <taxon>Clostridia</taxon>
        <taxon>Peptostreptococcales</taxon>
        <taxon>Anaerovoracaceae</taxon>
        <taxon>Aminipila</taxon>
    </lineage>
</organism>
<gene>
    <name evidence="2" type="ORF">Ami3637_04450</name>
</gene>
<evidence type="ECO:0000313" key="2">
    <source>
        <dbReference type="EMBL" id="QHI71734.1"/>
    </source>
</evidence>
<reference evidence="2 3" key="1">
    <citation type="submission" date="2020-01" db="EMBL/GenBank/DDBJ databases">
        <title>Genomic analysis of Aminipila sp. CBA3637.</title>
        <authorList>
            <person name="Kim Y.B."/>
            <person name="Roh S.W."/>
        </authorList>
    </citation>
    <scope>NUCLEOTIDE SEQUENCE [LARGE SCALE GENOMIC DNA]</scope>
    <source>
        <strain evidence="2 3">CBA3637</strain>
    </source>
</reference>
<dbReference type="KEGG" id="amic:Ami3637_04450"/>
<feature type="transmembrane region" description="Helical" evidence="1">
    <location>
        <begin position="362"/>
        <end position="380"/>
    </location>
</feature>
<name>A0A6P1MGN2_9FIRM</name>
<accession>A0A6P1MGN2</accession>
<dbReference type="RefSeq" id="WP_162361508.1">
    <property type="nucleotide sequence ID" value="NZ_CP047591.1"/>
</dbReference>
<feature type="transmembrane region" description="Helical" evidence="1">
    <location>
        <begin position="37"/>
        <end position="54"/>
    </location>
</feature>
<feature type="transmembrane region" description="Helical" evidence="1">
    <location>
        <begin position="223"/>
        <end position="248"/>
    </location>
</feature>
<evidence type="ECO:0000313" key="3">
    <source>
        <dbReference type="Proteomes" id="UP000463883"/>
    </source>
</evidence>
<feature type="transmembrane region" description="Helical" evidence="1">
    <location>
        <begin position="422"/>
        <end position="439"/>
    </location>
</feature>
<keyword evidence="1" id="KW-0812">Transmembrane</keyword>
<feature type="transmembrane region" description="Helical" evidence="1">
    <location>
        <begin position="116"/>
        <end position="135"/>
    </location>
</feature>
<dbReference type="EMBL" id="CP047591">
    <property type="protein sequence ID" value="QHI71734.1"/>
    <property type="molecule type" value="Genomic_DNA"/>
</dbReference>
<feature type="transmembrane region" description="Helical" evidence="1">
    <location>
        <begin position="320"/>
        <end position="341"/>
    </location>
</feature>
<protein>
    <submittedName>
        <fullName evidence="2">DUF4173 domain-containing protein</fullName>
    </submittedName>
</protein>
<dbReference type="AlphaFoldDB" id="A0A6P1MGN2"/>
<proteinExistence type="predicted"/>
<feature type="transmembrane region" description="Helical" evidence="1">
    <location>
        <begin position="178"/>
        <end position="203"/>
    </location>
</feature>
<keyword evidence="1" id="KW-0472">Membrane</keyword>
<keyword evidence="1" id="KW-1133">Transmembrane helix</keyword>
<feature type="transmembrane region" description="Helical" evidence="1">
    <location>
        <begin position="61"/>
        <end position="78"/>
    </location>
</feature>
<evidence type="ECO:0000256" key="1">
    <source>
        <dbReference type="SAM" id="Phobius"/>
    </source>
</evidence>
<feature type="transmembrane region" description="Helical" evidence="1">
    <location>
        <begin position="392"/>
        <end position="410"/>
    </location>
</feature>
<feature type="transmembrane region" description="Helical" evidence="1">
    <location>
        <begin position="147"/>
        <end position="166"/>
    </location>
</feature>
<dbReference type="InterPro" id="IPR025291">
    <property type="entry name" value="DUF4153"/>
</dbReference>
<feature type="transmembrane region" description="Helical" evidence="1">
    <location>
        <begin position="274"/>
        <end position="300"/>
    </location>
</feature>